<dbReference type="AlphaFoldDB" id="A0A183NQ84"/>
<evidence type="ECO:0000313" key="1">
    <source>
        <dbReference type="EMBL" id="VDP04789.1"/>
    </source>
</evidence>
<evidence type="ECO:0000313" key="2">
    <source>
        <dbReference type="EMBL" id="VDP88221.1"/>
    </source>
</evidence>
<dbReference type="EMBL" id="UZAL01053587">
    <property type="protein sequence ID" value="VDP88221.1"/>
    <property type="molecule type" value="Genomic_DNA"/>
</dbReference>
<protein>
    <submittedName>
        <fullName evidence="2">Uncharacterized protein</fullName>
    </submittedName>
</protein>
<reference evidence="2 3" key="1">
    <citation type="submission" date="2018-11" db="EMBL/GenBank/DDBJ databases">
        <authorList>
            <consortium name="Pathogen Informatics"/>
        </authorList>
    </citation>
    <scope>NUCLEOTIDE SEQUENCE [LARGE SCALE GENOMIC DNA]</scope>
    <source>
        <strain evidence="2">Denwood</strain>
        <strain evidence="3">Denwood, Zambia</strain>
    </source>
</reference>
<proteinExistence type="predicted"/>
<evidence type="ECO:0000313" key="3">
    <source>
        <dbReference type="Proteomes" id="UP000269396"/>
    </source>
</evidence>
<organism evidence="2 3">
    <name type="scientific">Schistosoma mattheei</name>
    <dbReference type="NCBI Taxonomy" id="31246"/>
    <lineage>
        <taxon>Eukaryota</taxon>
        <taxon>Metazoa</taxon>
        <taxon>Spiralia</taxon>
        <taxon>Lophotrochozoa</taxon>
        <taxon>Platyhelminthes</taxon>
        <taxon>Trematoda</taxon>
        <taxon>Digenea</taxon>
        <taxon>Strigeidida</taxon>
        <taxon>Schistosomatoidea</taxon>
        <taxon>Schistosomatidae</taxon>
        <taxon>Schistosoma</taxon>
    </lineage>
</organism>
<dbReference type="EMBL" id="UZAL01011160">
    <property type="protein sequence ID" value="VDP04789.1"/>
    <property type="molecule type" value="Genomic_DNA"/>
</dbReference>
<gene>
    <name evidence="2" type="ORF">SMTD_LOCUS22717</name>
    <name evidence="1" type="ORF">SMTD_LOCUS4270</name>
</gene>
<dbReference type="Proteomes" id="UP000269396">
    <property type="component" value="Unassembled WGS sequence"/>
</dbReference>
<sequence length="119" mass="13854">METREHKNRWVKYLEELLNRPAPLNPPVIEATHTDIPIDVTPPTIEEIRMSIRQIRSGKAAGPDHIPAAALKSDIGVTTTMFHLLFKEIWEEEYDKALDSVDRRILWKLIRHYGVRENC</sequence>
<keyword evidence="3" id="KW-1185">Reference proteome</keyword>
<name>A0A183NQ84_9TREM</name>
<accession>A0A183NQ84</accession>